<proteinExistence type="inferred from homology"/>
<sequence>MALLQLSAAQGPDECCLAVAKALAYLLREAQASNLSADVLELENGNRAGTFRSVLLSLDGAGADALAAQWEGSIQWICPSPYRPAHQRKNWFIGALRCETPATSLASEIRFETTRSSGPGGQHVNKTESAVRATHVATGITVKVQTERSQHANKRIAVLLIAHRLANRDQELQAAQRAQRRQFHHQVERGSPKRVFKGETFELLKTT</sequence>
<dbReference type="InterPro" id="IPR000352">
    <property type="entry name" value="Pep_chain_release_fac_I"/>
</dbReference>
<organism evidence="3 4">
    <name type="scientific">Achromobacter seleniivolatilans</name>
    <dbReference type="NCBI Taxonomy" id="3047478"/>
    <lineage>
        <taxon>Bacteria</taxon>
        <taxon>Pseudomonadati</taxon>
        <taxon>Pseudomonadota</taxon>
        <taxon>Betaproteobacteria</taxon>
        <taxon>Burkholderiales</taxon>
        <taxon>Alcaligenaceae</taxon>
        <taxon>Achromobacter</taxon>
    </lineage>
</organism>
<keyword evidence="4" id="KW-1185">Reference proteome</keyword>
<dbReference type="InterPro" id="IPR050057">
    <property type="entry name" value="Prokaryotic/Mito_RF"/>
</dbReference>
<dbReference type="PROSITE" id="PS00745">
    <property type="entry name" value="RF_PROK_I"/>
    <property type="match status" value="1"/>
</dbReference>
<gene>
    <name evidence="3" type="primary">prfH</name>
    <name evidence="3" type="ORF">RAS12_06110</name>
</gene>
<name>A0ABY9M4N0_9BURK</name>
<dbReference type="InterPro" id="IPR045853">
    <property type="entry name" value="Pep_chain_release_fac_I_sf"/>
</dbReference>
<dbReference type="RefSeq" id="WP_306946270.1">
    <property type="nucleotide sequence ID" value="NZ_CP132976.1"/>
</dbReference>
<dbReference type="PANTHER" id="PTHR43804:SF9">
    <property type="entry name" value="PEPTIDE CHAIN RELEASE FACTOR HOMOLOG-RELATED"/>
    <property type="match status" value="1"/>
</dbReference>
<protein>
    <submittedName>
        <fullName evidence="3">Peptide chain release factor H</fullName>
    </submittedName>
</protein>
<dbReference type="PANTHER" id="PTHR43804">
    <property type="entry name" value="LD18447P"/>
    <property type="match status" value="1"/>
</dbReference>
<evidence type="ECO:0000259" key="2">
    <source>
        <dbReference type="PROSITE" id="PS00745"/>
    </source>
</evidence>
<comment type="similarity">
    <text evidence="1">Belongs to the prokaryotic/mitochondrial release factor family.</text>
</comment>
<dbReference type="SUPFAM" id="SSF75620">
    <property type="entry name" value="Release factor"/>
    <property type="match status" value="1"/>
</dbReference>
<dbReference type="Pfam" id="PF00472">
    <property type="entry name" value="RF-1"/>
    <property type="match status" value="1"/>
</dbReference>
<evidence type="ECO:0000256" key="1">
    <source>
        <dbReference type="ARBA" id="ARBA00010835"/>
    </source>
</evidence>
<dbReference type="NCBIfam" id="TIGR03072">
    <property type="entry name" value="release_prfH"/>
    <property type="match status" value="1"/>
</dbReference>
<evidence type="ECO:0000313" key="4">
    <source>
        <dbReference type="Proteomes" id="UP001234798"/>
    </source>
</evidence>
<dbReference type="Proteomes" id="UP001234798">
    <property type="component" value="Chromosome"/>
</dbReference>
<dbReference type="InterPro" id="IPR017509">
    <property type="entry name" value="PrfH"/>
</dbReference>
<evidence type="ECO:0000313" key="3">
    <source>
        <dbReference type="EMBL" id="WMD21946.1"/>
    </source>
</evidence>
<dbReference type="Gene3D" id="3.30.160.20">
    <property type="match status" value="1"/>
</dbReference>
<accession>A0ABY9M4N0</accession>
<dbReference type="EMBL" id="CP132976">
    <property type="protein sequence ID" value="WMD21946.1"/>
    <property type="molecule type" value="Genomic_DNA"/>
</dbReference>
<dbReference type="Gene3D" id="3.30.70.1660">
    <property type="match status" value="1"/>
</dbReference>
<feature type="domain" description="Prokaryotic-type class I peptide chain release factors" evidence="2">
    <location>
        <begin position="115"/>
        <end position="131"/>
    </location>
</feature>
<reference evidence="3 4" key="1">
    <citation type="submission" date="2023-08" db="EMBL/GenBank/DDBJ databases">
        <title>Achromobacter seleniivolatilans sp. nov., isolated from seleniferous soil.</title>
        <authorList>
            <person name="Zhang S."/>
            <person name="Li K."/>
            <person name="Peng J."/>
            <person name="Zhao Q."/>
            <person name="Wang H."/>
            <person name="Guo Y."/>
        </authorList>
    </citation>
    <scope>NUCLEOTIDE SEQUENCE [LARGE SCALE GENOMIC DNA]</scope>
    <source>
        <strain evidence="3 4">R39</strain>
    </source>
</reference>